<proteinExistence type="predicted"/>
<dbReference type="RefSeq" id="WP_208009873.1">
    <property type="nucleotide sequence ID" value="NZ_CP071796.1"/>
</dbReference>
<reference evidence="2" key="1">
    <citation type="submission" date="2021-03" db="EMBL/GenBank/DDBJ databases">
        <title>Ottowia sp. 27C isolated from the cloaca of a Giant Asian pond turtle (Heosemys grandis).</title>
        <authorList>
            <person name="Spergser J."/>
            <person name="Busse H.-J."/>
        </authorList>
    </citation>
    <scope>NUCLEOTIDE SEQUENCE</scope>
    <source>
        <strain evidence="2">27C</strain>
    </source>
</reference>
<dbReference type="InterPro" id="IPR022742">
    <property type="entry name" value="Hydrolase_4"/>
</dbReference>
<gene>
    <name evidence="2" type="ORF">J1M35_03550</name>
</gene>
<accession>A0A975CI42</accession>
<feature type="domain" description="Serine aminopeptidase S33" evidence="1">
    <location>
        <begin position="45"/>
        <end position="168"/>
    </location>
</feature>
<name>A0A975CI42_9BURK</name>
<keyword evidence="3" id="KW-1185">Reference proteome</keyword>
<evidence type="ECO:0000313" key="3">
    <source>
        <dbReference type="Proteomes" id="UP000663903"/>
    </source>
</evidence>
<dbReference type="PIRSF" id="PIRSF037442">
    <property type="entry name" value="UCP037442_abhydr"/>
    <property type="match status" value="1"/>
</dbReference>
<dbReference type="Gene3D" id="3.40.50.1820">
    <property type="entry name" value="alpha/beta hydrolase"/>
    <property type="match status" value="1"/>
</dbReference>
<evidence type="ECO:0000313" key="2">
    <source>
        <dbReference type="EMBL" id="QTD45999.1"/>
    </source>
</evidence>
<keyword evidence="2" id="KW-0378">Hydrolase</keyword>
<organism evidence="2 3">
    <name type="scientific">Ottowia testudinis</name>
    <dbReference type="NCBI Taxonomy" id="2816950"/>
    <lineage>
        <taxon>Bacteria</taxon>
        <taxon>Pseudomonadati</taxon>
        <taxon>Pseudomonadota</taxon>
        <taxon>Betaproteobacteria</taxon>
        <taxon>Burkholderiales</taxon>
        <taxon>Comamonadaceae</taxon>
        <taxon>Ottowia</taxon>
    </lineage>
</organism>
<protein>
    <submittedName>
        <fullName evidence="2">Alpha/beta fold hydrolase</fullName>
    </submittedName>
</protein>
<evidence type="ECO:0000259" key="1">
    <source>
        <dbReference type="Pfam" id="PF12146"/>
    </source>
</evidence>
<sequence>MTESVTSVLQLATPNQGRVAARLFEPAGSPTMQAVIGAAMGVPQRRYAEFAAWLAGQGARVLTFDYRGHGDSLKLLPRQRLRHVDATLDDWRADYEAAAQHLHALAPDVPLLLIGHSLGAQLPGLFERTDHIAGLLGVATGSGYWRHNAPRLKSRALLMWHGLVPTLTPLFGYFPGKRLGAVGDLPAGVIRQWRRWCLHPSYSGAEGPKALARYGAVRFPIRALSVSDDEMMTLPGTQSLLALYANAPRRIERVHPLDHGAARIGHLGWFHPRFAANLWPYTLNALRELAAEPAAP</sequence>
<dbReference type="InterPro" id="IPR029058">
    <property type="entry name" value="AB_hydrolase_fold"/>
</dbReference>
<dbReference type="KEGG" id="otd:J1M35_03550"/>
<dbReference type="AlphaFoldDB" id="A0A975CI42"/>
<dbReference type="Proteomes" id="UP000663903">
    <property type="component" value="Chromosome"/>
</dbReference>
<dbReference type="InterPro" id="IPR017208">
    <property type="entry name" value="UCP037442_abhydr"/>
</dbReference>
<dbReference type="Pfam" id="PF12146">
    <property type="entry name" value="Hydrolase_4"/>
    <property type="match status" value="1"/>
</dbReference>
<dbReference type="GO" id="GO:0016787">
    <property type="term" value="F:hydrolase activity"/>
    <property type="evidence" value="ECO:0007669"/>
    <property type="project" value="UniProtKB-KW"/>
</dbReference>
<dbReference type="SUPFAM" id="SSF53474">
    <property type="entry name" value="alpha/beta-Hydrolases"/>
    <property type="match status" value="1"/>
</dbReference>
<dbReference type="EMBL" id="CP071796">
    <property type="protein sequence ID" value="QTD45999.1"/>
    <property type="molecule type" value="Genomic_DNA"/>
</dbReference>